<evidence type="ECO:0000313" key="9">
    <source>
        <dbReference type="Proteomes" id="UP000392064"/>
    </source>
</evidence>
<organism evidence="8 9">
    <name type="scientific">Aeromicrobium yanjiei</name>
    <dbReference type="NCBI Taxonomy" id="2662028"/>
    <lineage>
        <taxon>Bacteria</taxon>
        <taxon>Bacillati</taxon>
        <taxon>Actinomycetota</taxon>
        <taxon>Actinomycetes</taxon>
        <taxon>Propionibacteriales</taxon>
        <taxon>Nocardioidaceae</taxon>
        <taxon>Aeromicrobium</taxon>
    </lineage>
</organism>
<keyword evidence="9" id="KW-1185">Reference proteome</keyword>
<evidence type="ECO:0000256" key="4">
    <source>
        <dbReference type="ARBA" id="ARBA00022679"/>
    </source>
</evidence>
<evidence type="ECO:0000256" key="1">
    <source>
        <dbReference type="ARBA" id="ARBA00004202"/>
    </source>
</evidence>
<protein>
    <submittedName>
        <fullName evidence="8">Uncharacterized protein</fullName>
    </submittedName>
</protein>
<gene>
    <name evidence="8" type="ORF">GEV26_05360</name>
</gene>
<evidence type="ECO:0000256" key="3">
    <source>
        <dbReference type="ARBA" id="ARBA00022475"/>
    </source>
</evidence>
<dbReference type="GO" id="GO:0047355">
    <property type="term" value="F:CDP-glycerol glycerophosphotransferase activity"/>
    <property type="evidence" value="ECO:0007669"/>
    <property type="project" value="InterPro"/>
</dbReference>
<keyword evidence="5" id="KW-0777">Teichoic acid biosynthesis</keyword>
<evidence type="ECO:0000256" key="6">
    <source>
        <dbReference type="ARBA" id="ARBA00023136"/>
    </source>
</evidence>
<comment type="subcellular location">
    <subcellularLocation>
        <location evidence="1">Cell membrane</location>
        <topology evidence="1">Peripheral membrane protein</topology>
    </subcellularLocation>
</comment>
<dbReference type="Gene3D" id="3.40.50.11820">
    <property type="match status" value="1"/>
</dbReference>
<keyword evidence="6" id="KW-0472">Membrane</keyword>
<dbReference type="Pfam" id="PF04464">
    <property type="entry name" value="Glyphos_transf"/>
    <property type="match status" value="1"/>
</dbReference>
<dbReference type="InterPro" id="IPR007739">
    <property type="entry name" value="RgpF"/>
</dbReference>
<dbReference type="EMBL" id="CP045737">
    <property type="protein sequence ID" value="QGG40831.1"/>
    <property type="molecule type" value="Genomic_DNA"/>
</dbReference>
<dbReference type="SUPFAM" id="SSF53756">
    <property type="entry name" value="UDP-Glycosyltransferase/glycogen phosphorylase"/>
    <property type="match status" value="1"/>
</dbReference>
<dbReference type="GO" id="GO:0019350">
    <property type="term" value="P:teichoic acid biosynthetic process"/>
    <property type="evidence" value="ECO:0007669"/>
    <property type="project" value="UniProtKB-KW"/>
</dbReference>
<evidence type="ECO:0000256" key="7">
    <source>
        <dbReference type="SAM" id="MobiDB-lite"/>
    </source>
</evidence>
<dbReference type="Pfam" id="PF05045">
    <property type="entry name" value="RgpF"/>
    <property type="match status" value="1"/>
</dbReference>
<accession>A0A5Q2MGJ9</accession>
<dbReference type="AlphaFoldDB" id="A0A5Q2MGJ9"/>
<keyword evidence="4" id="KW-0808">Transferase</keyword>
<dbReference type="RefSeq" id="WP_153652102.1">
    <property type="nucleotide sequence ID" value="NZ_CP045737.1"/>
</dbReference>
<keyword evidence="3" id="KW-1003">Cell membrane</keyword>
<reference evidence="8 9" key="1">
    <citation type="submission" date="2019-11" db="EMBL/GenBank/DDBJ databases">
        <authorList>
            <person name="Li J."/>
        </authorList>
    </citation>
    <scope>NUCLEOTIDE SEQUENCE [LARGE SCALE GENOMIC DNA]</scope>
    <source>
        <strain evidence="8 9">MF47</strain>
    </source>
</reference>
<name>A0A5Q2MGJ9_9ACTN</name>
<feature type="region of interest" description="Disordered" evidence="7">
    <location>
        <begin position="554"/>
        <end position="576"/>
    </location>
</feature>
<dbReference type="KEGG" id="aef:GEV26_05360"/>
<evidence type="ECO:0000313" key="8">
    <source>
        <dbReference type="EMBL" id="QGG40831.1"/>
    </source>
</evidence>
<dbReference type="InterPro" id="IPR043148">
    <property type="entry name" value="TagF_C"/>
</dbReference>
<sequence>MRASAGIDHPLLHEHRLLPSGQRLRREMELVAELIDLPYYRTNTPGVGDLDPVEHFCRRGWRELRKPSQDFDVWWYWMAHLDPADDSLNPLVHYALVGRELGLSTRPATTKAGPGHRLPTTRPVRRACLVAGFDTDGVVDPSVVSLIAELSRHGDVFYLFDGYLDAAELAKVEDITVASWAIRHGAYDFGSYSRLASDLVGWDRLATYDEVVLVNDSCFVVRPLDEVFATMAERECDWWGLQATKGIVDAPSLPPNRITSPVPVDTVRSELLDGFEDDPVYNFHLGSYFLAFRRPVLESAEFRRLIESVVPQPSKRLIVLKYEIGLTHLLVGSGFTFDTFMDRVYPFHPMFSDWYFTMLERGFPLLKRFLLYRNHYDVPDLARWKERVLAVVPDADVDQIEQTLLRATPDDQLQRSMAISVDDDGQVVVPEVVSVEEYRRRNRKTAKRPDSWVFAVDRRTHRLPDNSRAIFEAVKDDPSITKILLTRSRRLELSGANVITAPLLSPAGREHLLSSGTVLVEEAPRPTLDAPVLAKHQTIVVVRRGLQLEKSGRTLQGPRRMPASRGARTDPPALAHPLPPSVVTGLLVASDLDQLATLATHWPASFEHGWRTGVPAHDFLLGEEDALPADLHAQLEDVRRQLRGRRLLLFAPTRRASGTRRAPHDFSKSEIESLQVWCDRHDFVLGLREVENDLERAYSTQLGGVALDLSPRRYPSAHAVLRAAGVVLTDYSGLALDFAATGKPVVSFAHDLETAADSLLYDLHHFFPGPVAETFEALGPALDLVAEGISAPHHRRVRDMLIDHRDGHNTERVLERLMTQVEGAGR</sequence>
<dbReference type="Gene3D" id="3.40.50.12580">
    <property type="match status" value="1"/>
</dbReference>
<dbReference type="GO" id="GO:0005886">
    <property type="term" value="C:plasma membrane"/>
    <property type="evidence" value="ECO:0007669"/>
    <property type="project" value="UniProtKB-SubCell"/>
</dbReference>
<dbReference type="Proteomes" id="UP000392064">
    <property type="component" value="Chromosome"/>
</dbReference>
<comment type="similarity">
    <text evidence="2">Belongs to the CDP-glycerol glycerophosphotransferase family.</text>
</comment>
<proteinExistence type="inferred from homology"/>
<dbReference type="InterPro" id="IPR007554">
    <property type="entry name" value="Glycerophosphate_synth"/>
</dbReference>
<evidence type="ECO:0000256" key="2">
    <source>
        <dbReference type="ARBA" id="ARBA00010488"/>
    </source>
</evidence>
<evidence type="ECO:0000256" key="5">
    <source>
        <dbReference type="ARBA" id="ARBA00022944"/>
    </source>
</evidence>
<dbReference type="InterPro" id="IPR043149">
    <property type="entry name" value="TagF_N"/>
</dbReference>